<comment type="caution">
    <text evidence="2">The sequence shown here is derived from an EMBL/GenBank/DDBJ whole genome shotgun (WGS) entry which is preliminary data.</text>
</comment>
<dbReference type="AlphaFoldDB" id="A0A367ISG9"/>
<sequence length="91" mass="10462">MPLPVKRFSLVEEVHEMVLLPSIVESLMFVKNELAAAKKRLGEKKTRKEKKVAKERIRPSFMSADEPSQSDDNQRGQKVTEEHNKKVCILT</sequence>
<feature type="region of interest" description="Disordered" evidence="1">
    <location>
        <begin position="41"/>
        <end position="91"/>
    </location>
</feature>
<proteinExistence type="predicted"/>
<gene>
    <name evidence="2" type="ORF">CU097_003534</name>
</gene>
<accession>A0A367ISG9</accession>
<dbReference type="EMBL" id="PJQL01003808">
    <property type="protein sequence ID" value="RCH80640.1"/>
    <property type="molecule type" value="Genomic_DNA"/>
</dbReference>
<evidence type="ECO:0000256" key="1">
    <source>
        <dbReference type="SAM" id="MobiDB-lite"/>
    </source>
</evidence>
<protein>
    <submittedName>
        <fullName evidence="2">Uncharacterized protein</fullName>
    </submittedName>
</protein>
<feature type="compositionally biased region" description="Basic and acidic residues" evidence="1">
    <location>
        <begin position="72"/>
        <end position="85"/>
    </location>
</feature>
<feature type="compositionally biased region" description="Basic residues" evidence="1">
    <location>
        <begin position="41"/>
        <end position="51"/>
    </location>
</feature>
<evidence type="ECO:0000313" key="2">
    <source>
        <dbReference type="EMBL" id="RCH80640.1"/>
    </source>
</evidence>
<reference evidence="2 3" key="1">
    <citation type="journal article" date="2018" name="G3 (Bethesda)">
        <title>Phylogenetic and Phylogenomic Definition of Rhizopus Species.</title>
        <authorList>
            <person name="Gryganskyi A.P."/>
            <person name="Golan J."/>
            <person name="Dolatabadi S."/>
            <person name="Mondo S."/>
            <person name="Robb S."/>
            <person name="Idnurm A."/>
            <person name="Muszewska A."/>
            <person name="Steczkiewicz K."/>
            <person name="Masonjones S."/>
            <person name="Liao H.L."/>
            <person name="Gajdeczka M.T."/>
            <person name="Anike F."/>
            <person name="Vuek A."/>
            <person name="Anishchenko I.M."/>
            <person name="Voigt K."/>
            <person name="de Hoog G.S."/>
            <person name="Smith M.E."/>
            <person name="Heitman J."/>
            <person name="Vilgalys R."/>
            <person name="Stajich J.E."/>
        </authorList>
    </citation>
    <scope>NUCLEOTIDE SEQUENCE [LARGE SCALE GENOMIC DNA]</scope>
    <source>
        <strain evidence="2 3">CBS 357.93</strain>
    </source>
</reference>
<organism evidence="2 3">
    <name type="scientific">Rhizopus azygosporus</name>
    <name type="common">Rhizopus microsporus var. azygosporus</name>
    <dbReference type="NCBI Taxonomy" id="86630"/>
    <lineage>
        <taxon>Eukaryota</taxon>
        <taxon>Fungi</taxon>
        <taxon>Fungi incertae sedis</taxon>
        <taxon>Mucoromycota</taxon>
        <taxon>Mucoromycotina</taxon>
        <taxon>Mucoromycetes</taxon>
        <taxon>Mucorales</taxon>
        <taxon>Mucorineae</taxon>
        <taxon>Rhizopodaceae</taxon>
        <taxon>Rhizopus</taxon>
    </lineage>
</organism>
<dbReference type="Proteomes" id="UP000252139">
    <property type="component" value="Unassembled WGS sequence"/>
</dbReference>
<evidence type="ECO:0000313" key="3">
    <source>
        <dbReference type="Proteomes" id="UP000252139"/>
    </source>
</evidence>
<keyword evidence="3" id="KW-1185">Reference proteome</keyword>
<name>A0A367ISG9_RHIAZ</name>